<dbReference type="CDD" id="cd03349">
    <property type="entry name" value="LbH_XAT"/>
    <property type="match status" value="1"/>
</dbReference>
<evidence type="ECO:0000313" key="4">
    <source>
        <dbReference type="Proteomes" id="UP001520140"/>
    </source>
</evidence>
<protein>
    <submittedName>
        <fullName evidence="3">CatB-related O-acetyltransferase</fullName>
    </submittedName>
</protein>
<dbReference type="PROSITE" id="PS00101">
    <property type="entry name" value="HEXAPEP_TRANSFERASES"/>
    <property type="match status" value="1"/>
</dbReference>
<dbReference type="Gene3D" id="2.160.10.10">
    <property type="entry name" value="Hexapeptide repeat proteins"/>
    <property type="match status" value="1"/>
</dbReference>
<keyword evidence="2" id="KW-0677">Repeat</keyword>
<accession>A0ABS7NW26</accession>
<comment type="caution">
    <text evidence="3">The sequence shown here is derived from an EMBL/GenBank/DDBJ whole genome shotgun (WGS) entry which is preliminary data.</text>
</comment>
<keyword evidence="4" id="KW-1185">Reference proteome</keyword>
<reference evidence="3 4" key="1">
    <citation type="submission" date="2020-06" db="EMBL/GenBank/DDBJ databases">
        <title>Taxonomy, biology and ecology of Rhodococcus bacteria occurring in California pistachio and other woody hosts as revealed by genome sequence analyses.</title>
        <authorList>
            <person name="Gai Y."/>
            <person name="Riely B."/>
        </authorList>
    </citation>
    <scope>NUCLEOTIDE SEQUENCE [LARGE SCALE GENOMIC DNA]</scope>
    <source>
        <strain evidence="3 4">BP-284</strain>
    </source>
</reference>
<gene>
    <name evidence="3" type="ORF">HQ605_15380</name>
</gene>
<dbReference type="SUPFAM" id="SSF51161">
    <property type="entry name" value="Trimeric LpxA-like enzymes"/>
    <property type="match status" value="1"/>
</dbReference>
<dbReference type="Proteomes" id="UP001520140">
    <property type="component" value="Unassembled WGS sequence"/>
</dbReference>
<dbReference type="EMBL" id="JABUKG010000017">
    <property type="protein sequence ID" value="MBY6322209.1"/>
    <property type="molecule type" value="Genomic_DNA"/>
</dbReference>
<evidence type="ECO:0000256" key="2">
    <source>
        <dbReference type="ARBA" id="ARBA00022737"/>
    </source>
</evidence>
<keyword evidence="1" id="KW-0808">Transferase</keyword>
<dbReference type="InterPro" id="IPR001451">
    <property type="entry name" value="Hexapep"/>
</dbReference>
<dbReference type="InterPro" id="IPR011004">
    <property type="entry name" value="Trimer_LpxA-like_sf"/>
</dbReference>
<dbReference type="InterPro" id="IPR018357">
    <property type="entry name" value="Hexapep_transf_CS"/>
</dbReference>
<dbReference type="Pfam" id="PF00132">
    <property type="entry name" value="Hexapep"/>
    <property type="match status" value="1"/>
</dbReference>
<dbReference type="PANTHER" id="PTHR23416:SF78">
    <property type="entry name" value="LIPOPOLYSACCHARIDE BIOSYNTHESIS O-ACETYL TRANSFERASE WBBJ-RELATED"/>
    <property type="match status" value="1"/>
</dbReference>
<name>A0ABS7NW26_9NOCA</name>
<sequence>MRRGLPGAGSDGHPSSKGDIVIEHDVWIATGVTIVSGVTIGTGAVVGAGSVVTRDVAPYTIVAGNPARLVRPRLDPDVAQEMLDIAWWNWPDADVERFADELVAKDTRTALVSLRRHAASLSS</sequence>
<dbReference type="InterPro" id="IPR051159">
    <property type="entry name" value="Hexapeptide_acetyltransf"/>
</dbReference>
<evidence type="ECO:0000256" key="1">
    <source>
        <dbReference type="ARBA" id="ARBA00022679"/>
    </source>
</evidence>
<organism evidence="3 4">
    <name type="scientific">Rhodococcoides kroppenstedtii</name>
    <dbReference type="NCBI Taxonomy" id="293050"/>
    <lineage>
        <taxon>Bacteria</taxon>
        <taxon>Bacillati</taxon>
        <taxon>Actinomycetota</taxon>
        <taxon>Actinomycetes</taxon>
        <taxon>Mycobacteriales</taxon>
        <taxon>Nocardiaceae</taxon>
        <taxon>Rhodococcoides</taxon>
    </lineage>
</organism>
<proteinExistence type="predicted"/>
<dbReference type="PANTHER" id="PTHR23416">
    <property type="entry name" value="SIALIC ACID SYNTHASE-RELATED"/>
    <property type="match status" value="1"/>
</dbReference>
<evidence type="ECO:0000313" key="3">
    <source>
        <dbReference type="EMBL" id="MBY6322209.1"/>
    </source>
</evidence>